<protein>
    <submittedName>
        <fullName evidence="1">Uncharacterized protein</fullName>
    </submittedName>
</protein>
<reference evidence="1 2" key="1">
    <citation type="journal article" date="2015" name="Genome Biol. Evol.">
        <title>Phylogenomic analyses indicate that early fungi evolved digesting cell walls of algal ancestors of land plants.</title>
        <authorList>
            <person name="Chang Y."/>
            <person name="Wang S."/>
            <person name="Sekimoto S."/>
            <person name="Aerts A.L."/>
            <person name="Choi C."/>
            <person name="Clum A."/>
            <person name="LaButti K.M."/>
            <person name="Lindquist E.A."/>
            <person name="Yee Ngan C."/>
            <person name="Ohm R.A."/>
            <person name="Salamov A.A."/>
            <person name="Grigoriev I.V."/>
            <person name="Spatafora J.W."/>
            <person name="Berbee M.L."/>
        </authorList>
    </citation>
    <scope>NUCLEOTIDE SEQUENCE [LARGE SCALE GENOMIC DNA]</scope>
    <source>
        <strain evidence="1 2">NRRL 28638</strain>
    </source>
</reference>
<proteinExistence type="predicted"/>
<dbReference type="Proteomes" id="UP000070444">
    <property type="component" value="Unassembled WGS sequence"/>
</dbReference>
<sequence>MKFNTILAAITASYIQAQSVTVKRTDGTSNGLYAPVGQCQGLGGSPINLVQFPQGGGLGVKFYRDFGCKGGEITMVFREQSLNPPISPNSYRIYYERGPTQESFYNAPQYFNVPQYYNPPMYFNAPQYYNNHY</sequence>
<dbReference type="EMBL" id="KQ964854">
    <property type="protein sequence ID" value="KXN65567.1"/>
    <property type="molecule type" value="Genomic_DNA"/>
</dbReference>
<keyword evidence="2" id="KW-1185">Reference proteome</keyword>
<name>A0A137NS50_CONC2</name>
<evidence type="ECO:0000313" key="1">
    <source>
        <dbReference type="EMBL" id="KXN65567.1"/>
    </source>
</evidence>
<gene>
    <name evidence="1" type="ORF">CONCODRAFT_20668</name>
</gene>
<evidence type="ECO:0000313" key="2">
    <source>
        <dbReference type="Proteomes" id="UP000070444"/>
    </source>
</evidence>
<dbReference type="AlphaFoldDB" id="A0A137NS50"/>
<accession>A0A137NS50</accession>
<organism evidence="1 2">
    <name type="scientific">Conidiobolus coronatus (strain ATCC 28846 / CBS 209.66 / NRRL 28638)</name>
    <name type="common">Delacroixia coronata</name>
    <dbReference type="NCBI Taxonomy" id="796925"/>
    <lineage>
        <taxon>Eukaryota</taxon>
        <taxon>Fungi</taxon>
        <taxon>Fungi incertae sedis</taxon>
        <taxon>Zoopagomycota</taxon>
        <taxon>Entomophthoromycotina</taxon>
        <taxon>Entomophthoromycetes</taxon>
        <taxon>Entomophthorales</taxon>
        <taxon>Ancylistaceae</taxon>
        <taxon>Conidiobolus</taxon>
    </lineage>
</organism>